<reference evidence="16" key="1">
    <citation type="submission" date="2017-02" db="UniProtKB">
        <authorList>
            <consortium name="WormBaseParasite"/>
        </authorList>
    </citation>
    <scope>IDENTIFICATION</scope>
</reference>
<comment type="subcellular location">
    <subcellularLocation>
        <location evidence="1">Mitochondrion inner membrane</location>
        <topology evidence="1">Multi-pass membrane protein</topology>
    </subcellularLocation>
</comment>
<dbReference type="STRING" id="6205.A0A0R3WV34"/>
<organism evidence="16">
    <name type="scientific">Hydatigena taeniaeformis</name>
    <name type="common">Feline tapeworm</name>
    <name type="synonym">Taenia taeniaeformis</name>
    <dbReference type="NCBI Taxonomy" id="6205"/>
    <lineage>
        <taxon>Eukaryota</taxon>
        <taxon>Metazoa</taxon>
        <taxon>Spiralia</taxon>
        <taxon>Lophotrochozoa</taxon>
        <taxon>Platyhelminthes</taxon>
        <taxon>Cestoda</taxon>
        <taxon>Eucestoda</taxon>
        <taxon>Cyclophyllidea</taxon>
        <taxon>Taeniidae</taxon>
        <taxon>Hydatigera</taxon>
    </lineage>
</organism>
<dbReference type="GO" id="GO:0048250">
    <property type="term" value="P:iron import into the mitochondrion"/>
    <property type="evidence" value="ECO:0007669"/>
    <property type="project" value="TreeGrafter"/>
</dbReference>
<reference evidence="14 15" key="2">
    <citation type="submission" date="2018-11" db="EMBL/GenBank/DDBJ databases">
        <authorList>
            <consortium name="Pathogen Informatics"/>
        </authorList>
    </citation>
    <scope>NUCLEOTIDE SEQUENCE [LARGE SCALE GENOMIC DNA]</scope>
</reference>
<dbReference type="WBParaSite" id="TTAC_0000462401-mRNA-1">
    <property type="protein sequence ID" value="TTAC_0000462401-mRNA-1"/>
    <property type="gene ID" value="TTAC_0000462401"/>
</dbReference>
<keyword evidence="10" id="KW-0496">Mitochondrion</keyword>
<sequence>MFNSPYHNTWDCLRRVCRNEGVRILYRAYFTQLSTNIPFQCIHFMAYEFLQEKLNPSKQYLPWTHIVSGGLAGSIAAAFTTPMDVCKTVLNTQTYGGGISSGAGGTPNEMIVPPATNSVIRGLLGACRAVVRSQGVHGLFLGMNARIVATLPGTAISWSVYEYFKWTLSKYSVDSSVPPSASSVVFMEMAEDDSQSLS</sequence>
<evidence type="ECO:0000256" key="7">
    <source>
        <dbReference type="ARBA" id="ARBA00022989"/>
    </source>
</evidence>
<dbReference type="Pfam" id="PF00153">
    <property type="entry name" value="Mito_carr"/>
    <property type="match status" value="2"/>
</dbReference>
<dbReference type="SUPFAM" id="SSF103506">
    <property type="entry name" value="Mitochondrial carrier"/>
    <property type="match status" value="1"/>
</dbReference>
<evidence type="ECO:0000256" key="4">
    <source>
        <dbReference type="ARBA" id="ARBA00022496"/>
    </source>
</evidence>
<dbReference type="InterPro" id="IPR023395">
    <property type="entry name" value="MCP_dom_sf"/>
</dbReference>
<keyword evidence="6" id="KW-0999">Mitochondrion inner membrane</keyword>
<name>A0A0R3WV34_HYDTA</name>
<dbReference type="InterPro" id="IPR018108">
    <property type="entry name" value="MCP_transmembrane"/>
</dbReference>
<dbReference type="EMBL" id="UYWX01004878">
    <property type="protein sequence ID" value="VDM25277.1"/>
    <property type="molecule type" value="Genomic_DNA"/>
</dbReference>
<evidence type="ECO:0000313" key="15">
    <source>
        <dbReference type="Proteomes" id="UP000274429"/>
    </source>
</evidence>
<accession>A0A0R3WV34</accession>
<evidence type="ECO:0000256" key="5">
    <source>
        <dbReference type="ARBA" id="ARBA00022692"/>
    </source>
</evidence>
<gene>
    <name evidence="14" type="ORF">TTAC_LOCUS4609</name>
</gene>
<keyword evidence="5 12" id="KW-0812">Transmembrane</keyword>
<dbReference type="Gene3D" id="1.50.40.10">
    <property type="entry name" value="Mitochondrial carrier domain"/>
    <property type="match status" value="1"/>
</dbReference>
<keyword evidence="9" id="KW-0406">Ion transport</keyword>
<evidence type="ECO:0000256" key="12">
    <source>
        <dbReference type="PROSITE-ProRule" id="PRU00282"/>
    </source>
</evidence>
<evidence type="ECO:0000256" key="13">
    <source>
        <dbReference type="RuleBase" id="RU000488"/>
    </source>
</evidence>
<keyword evidence="8" id="KW-0408">Iron</keyword>
<dbReference type="GO" id="GO:0015093">
    <property type="term" value="F:ferrous iron transmembrane transporter activity"/>
    <property type="evidence" value="ECO:0007669"/>
    <property type="project" value="TreeGrafter"/>
</dbReference>
<evidence type="ECO:0000256" key="2">
    <source>
        <dbReference type="ARBA" id="ARBA00006375"/>
    </source>
</evidence>
<evidence type="ECO:0000313" key="14">
    <source>
        <dbReference type="EMBL" id="VDM25277.1"/>
    </source>
</evidence>
<evidence type="ECO:0000313" key="16">
    <source>
        <dbReference type="WBParaSite" id="TTAC_0000462401-mRNA-1"/>
    </source>
</evidence>
<proteinExistence type="inferred from homology"/>
<evidence type="ECO:0000256" key="8">
    <source>
        <dbReference type="ARBA" id="ARBA00023004"/>
    </source>
</evidence>
<protein>
    <submittedName>
        <fullName evidence="16">Mitoferrin-1</fullName>
    </submittedName>
</protein>
<keyword evidence="4" id="KW-0410">Iron transport</keyword>
<keyword evidence="3 13" id="KW-0813">Transport</keyword>
<keyword evidence="11 12" id="KW-0472">Membrane</keyword>
<evidence type="ECO:0000256" key="9">
    <source>
        <dbReference type="ARBA" id="ARBA00023065"/>
    </source>
</evidence>
<evidence type="ECO:0000256" key="3">
    <source>
        <dbReference type="ARBA" id="ARBA00022448"/>
    </source>
</evidence>
<dbReference type="PANTHER" id="PTHR45758">
    <property type="entry name" value="MITOFERRIN-1-RELATED"/>
    <property type="match status" value="1"/>
</dbReference>
<dbReference type="PANTHER" id="PTHR45758:SF20">
    <property type="entry name" value="MITOFERRIN-2"/>
    <property type="match status" value="1"/>
</dbReference>
<dbReference type="OrthoDB" id="43906at2759"/>
<feature type="repeat" description="Solcar" evidence="12">
    <location>
        <begin position="1"/>
        <end position="53"/>
    </location>
</feature>
<keyword evidence="7" id="KW-1133">Transmembrane helix</keyword>
<keyword evidence="15" id="KW-1185">Reference proteome</keyword>
<feature type="repeat" description="Solcar" evidence="12">
    <location>
        <begin position="64"/>
        <end position="167"/>
    </location>
</feature>
<evidence type="ECO:0000256" key="11">
    <source>
        <dbReference type="ARBA" id="ARBA00023136"/>
    </source>
</evidence>
<dbReference type="Proteomes" id="UP000274429">
    <property type="component" value="Unassembled WGS sequence"/>
</dbReference>
<evidence type="ECO:0000256" key="1">
    <source>
        <dbReference type="ARBA" id="ARBA00004448"/>
    </source>
</evidence>
<dbReference type="PROSITE" id="PS50920">
    <property type="entry name" value="SOLCAR"/>
    <property type="match status" value="2"/>
</dbReference>
<dbReference type="AlphaFoldDB" id="A0A0R3WV34"/>
<evidence type="ECO:0000256" key="6">
    <source>
        <dbReference type="ARBA" id="ARBA00022792"/>
    </source>
</evidence>
<evidence type="ECO:0000256" key="10">
    <source>
        <dbReference type="ARBA" id="ARBA00023128"/>
    </source>
</evidence>
<comment type="similarity">
    <text evidence="2 13">Belongs to the mitochondrial carrier (TC 2.A.29) family.</text>
</comment>
<dbReference type="GO" id="GO:0005743">
    <property type="term" value="C:mitochondrial inner membrane"/>
    <property type="evidence" value="ECO:0007669"/>
    <property type="project" value="UniProtKB-SubCell"/>
</dbReference>